<dbReference type="Proteomes" id="UP000007962">
    <property type="component" value="Chromosome"/>
</dbReference>
<reference evidence="4 5" key="1">
    <citation type="journal article" date="2009" name="Stand. Genomic Sci.">
        <title>Complete genome sequence of Beutenbergia cavernae type strain (HKI 0122).</title>
        <authorList>
            <person name="Land M."/>
            <person name="Pukall R."/>
            <person name="Abt B."/>
            <person name="Goker M."/>
            <person name="Rohde M."/>
            <person name="Glavina Del Rio T."/>
            <person name="Tice H."/>
            <person name="Copeland A."/>
            <person name="Cheng J.F."/>
            <person name="Lucas S."/>
            <person name="Chen F."/>
            <person name="Nolan M."/>
            <person name="Bruce D."/>
            <person name="Goodwin L."/>
            <person name="Pitluck S."/>
            <person name="Ivanova N."/>
            <person name="Mavromatis K."/>
            <person name="Ovchinnikova G."/>
            <person name="Pati A."/>
            <person name="Chen A."/>
            <person name="Palaniappan K."/>
            <person name="Hauser L."/>
            <person name="Chang Y.J."/>
            <person name="Jefferies C.C."/>
            <person name="Saunders E."/>
            <person name="Brettin T."/>
            <person name="Detter J.C."/>
            <person name="Han C."/>
            <person name="Chain P."/>
            <person name="Bristow J."/>
            <person name="Eisen J.A."/>
            <person name="Markowitz V."/>
            <person name="Hugenholtz P."/>
            <person name="Kyrpides N.C."/>
            <person name="Klenk H.P."/>
            <person name="Lapidus A."/>
        </authorList>
    </citation>
    <scope>NUCLEOTIDE SEQUENCE [LARGE SCALE GENOMIC DNA]</scope>
    <source>
        <strain evidence="5">ATCC BAA-8 / DSM 12333 / NBRC 16432</strain>
    </source>
</reference>
<keyword evidence="2 4" id="KW-0808">Transferase</keyword>
<dbReference type="OrthoDB" id="9764961at2"/>
<gene>
    <name evidence="4" type="ordered locus">Bcav_2437</name>
</gene>
<dbReference type="PANTHER" id="PTHR47816:SF4">
    <property type="entry name" value="RIBOSOMAL RNA SMALL SUBUNIT METHYLTRANSFERASE C"/>
    <property type="match status" value="1"/>
</dbReference>
<feature type="domain" description="Methyltransferase small" evidence="3">
    <location>
        <begin position="30"/>
        <end position="198"/>
    </location>
</feature>
<protein>
    <submittedName>
        <fullName evidence="4">Methyltransferase small</fullName>
    </submittedName>
</protein>
<dbReference type="KEGG" id="bcv:Bcav_2437"/>
<dbReference type="HOGENOM" id="CLU_018398_7_0_11"/>
<dbReference type="Pfam" id="PF05175">
    <property type="entry name" value="MTS"/>
    <property type="match status" value="1"/>
</dbReference>
<dbReference type="InterPro" id="IPR029063">
    <property type="entry name" value="SAM-dependent_MTases_sf"/>
</dbReference>
<dbReference type="SUPFAM" id="SSF53335">
    <property type="entry name" value="S-adenosyl-L-methionine-dependent methyltransferases"/>
    <property type="match status" value="1"/>
</dbReference>
<dbReference type="CDD" id="cd02440">
    <property type="entry name" value="AdoMet_MTases"/>
    <property type="match status" value="1"/>
</dbReference>
<evidence type="ECO:0000313" key="5">
    <source>
        <dbReference type="Proteomes" id="UP000007962"/>
    </source>
</evidence>
<dbReference type="AlphaFoldDB" id="C5BWM1"/>
<evidence type="ECO:0000256" key="1">
    <source>
        <dbReference type="ARBA" id="ARBA00022603"/>
    </source>
</evidence>
<keyword evidence="1 4" id="KW-0489">Methyltransferase</keyword>
<dbReference type="InterPro" id="IPR007848">
    <property type="entry name" value="Small_mtfrase_dom"/>
</dbReference>
<sequence length="203" mass="21664">MSAPDHYFSAEPAAPDERRTIDVRLRGRDVRVTTAPGVFSADHLDTGTRVLLDAVPAPPATGELLDLGCGWGPLALAMAAESPGARVWAVDVNDRALDLVRVNAAAVGAAGVRAATPDEALTHRPSLAVIWSNPPIRIGKRSLHDLLATWLDLLAPDGEAWLVVAKNLGADSLQRWIATELGFEAERTASVKGFRVLKVTRRA</sequence>
<dbReference type="InterPro" id="IPR046977">
    <property type="entry name" value="RsmC/RlmG"/>
</dbReference>
<dbReference type="GO" id="GO:0008757">
    <property type="term" value="F:S-adenosylmethionine-dependent methyltransferase activity"/>
    <property type="evidence" value="ECO:0007669"/>
    <property type="project" value="InterPro"/>
</dbReference>
<dbReference type="EMBL" id="CP001618">
    <property type="protein sequence ID" value="ACQ80687.1"/>
    <property type="molecule type" value="Genomic_DNA"/>
</dbReference>
<dbReference type="GO" id="GO:0032259">
    <property type="term" value="P:methylation"/>
    <property type="evidence" value="ECO:0007669"/>
    <property type="project" value="UniProtKB-KW"/>
</dbReference>
<evidence type="ECO:0000259" key="3">
    <source>
        <dbReference type="Pfam" id="PF05175"/>
    </source>
</evidence>
<evidence type="ECO:0000313" key="4">
    <source>
        <dbReference type="EMBL" id="ACQ80687.1"/>
    </source>
</evidence>
<name>C5BWM1_BEUC1</name>
<accession>C5BWM1</accession>
<organism evidence="4 5">
    <name type="scientific">Beutenbergia cavernae (strain ATCC BAA-8 / DSM 12333 / CCUG 43141 / JCM 11478 / NBRC 16432 / NCIMB 13614 / HKI 0122)</name>
    <dbReference type="NCBI Taxonomy" id="471853"/>
    <lineage>
        <taxon>Bacteria</taxon>
        <taxon>Bacillati</taxon>
        <taxon>Actinomycetota</taxon>
        <taxon>Actinomycetes</taxon>
        <taxon>Micrococcales</taxon>
        <taxon>Beutenbergiaceae</taxon>
        <taxon>Beutenbergia</taxon>
    </lineage>
</organism>
<proteinExistence type="predicted"/>
<dbReference type="Gene3D" id="3.40.50.150">
    <property type="entry name" value="Vaccinia Virus protein VP39"/>
    <property type="match status" value="1"/>
</dbReference>
<dbReference type="RefSeq" id="WP_015882927.1">
    <property type="nucleotide sequence ID" value="NC_012669.1"/>
</dbReference>
<dbReference type="PANTHER" id="PTHR47816">
    <property type="entry name" value="RIBOSOMAL RNA SMALL SUBUNIT METHYLTRANSFERASE C"/>
    <property type="match status" value="1"/>
</dbReference>
<dbReference type="STRING" id="471853.Bcav_2437"/>
<evidence type="ECO:0000256" key="2">
    <source>
        <dbReference type="ARBA" id="ARBA00022679"/>
    </source>
</evidence>
<dbReference type="eggNOG" id="COG2813">
    <property type="taxonomic scope" value="Bacteria"/>
</dbReference>
<keyword evidence="5" id="KW-1185">Reference proteome</keyword>